<evidence type="ECO:0000313" key="2">
    <source>
        <dbReference type="EMBL" id="KAK5093241.1"/>
    </source>
</evidence>
<comment type="caution">
    <text evidence="2">The sequence shown here is derived from an EMBL/GenBank/DDBJ whole genome shotgun (WGS) entry which is preliminary data.</text>
</comment>
<gene>
    <name evidence="2" type="ORF">LTR24_004502</name>
</gene>
<name>A0ABR0KCC5_9EURO</name>
<keyword evidence="3" id="KW-1185">Reference proteome</keyword>
<organism evidence="2 3">
    <name type="scientific">Lithohypha guttulata</name>
    <dbReference type="NCBI Taxonomy" id="1690604"/>
    <lineage>
        <taxon>Eukaryota</taxon>
        <taxon>Fungi</taxon>
        <taxon>Dikarya</taxon>
        <taxon>Ascomycota</taxon>
        <taxon>Pezizomycotina</taxon>
        <taxon>Eurotiomycetes</taxon>
        <taxon>Chaetothyriomycetidae</taxon>
        <taxon>Chaetothyriales</taxon>
        <taxon>Trichomeriaceae</taxon>
        <taxon>Lithohypha</taxon>
    </lineage>
</organism>
<evidence type="ECO:0008006" key="4">
    <source>
        <dbReference type="Google" id="ProtNLM"/>
    </source>
</evidence>
<evidence type="ECO:0000313" key="3">
    <source>
        <dbReference type="Proteomes" id="UP001345013"/>
    </source>
</evidence>
<evidence type="ECO:0000256" key="1">
    <source>
        <dbReference type="SAM" id="MobiDB-lite"/>
    </source>
</evidence>
<feature type="region of interest" description="Disordered" evidence="1">
    <location>
        <begin position="1"/>
        <end position="72"/>
    </location>
</feature>
<accession>A0ABR0KCC5</accession>
<proteinExistence type="predicted"/>
<dbReference type="EMBL" id="JAVRRG010000046">
    <property type="protein sequence ID" value="KAK5093241.1"/>
    <property type="molecule type" value="Genomic_DNA"/>
</dbReference>
<dbReference type="Proteomes" id="UP001345013">
    <property type="component" value="Unassembled WGS sequence"/>
</dbReference>
<protein>
    <recommendedName>
        <fullName evidence="4">Prolactin receptor</fullName>
    </recommendedName>
</protein>
<sequence>MNPQFDKQMIGRECHAQAEHDGRPAQFQTKKAKAARVAASSNTRKRNVDPVVTSSHHGPKKKTQPKLMGDLRKPAQLETLSTRPNGHQNWPLASPLLQTQTKSCEYSDKAFPSCEPASETVLYTMPWWHLPEVLNGTRFQLPINWNSKDVAFSPLWSSIDS</sequence>
<reference evidence="2 3" key="1">
    <citation type="submission" date="2023-08" db="EMBL/GenBank/DDBJ databases">
        <title>Black Yeasts Isolated from many extreme environments.</title>
        <authorList>
            <person name="Coleine C."/>
            <person name="Stajich J.E."/>
            <person name="Selbmann L."/>
        </authorList>
    </citation>
    <scope>NUCLEOTIDE SEQUENCE [LARGE SCALE GENOMIC DNA]</scope>
    <source>
        <strain evidence="2 3">CCFEE 5885</strain>
    </source>
</reference>
<feature type="compositionally biased region" description="Basic and acidic residues" evidence="1">
    <location>
        <begin position="9"/>
        <end position="23"/>
    </location>
</feature>